<feature type="domain" description="Transposase IS4-like" evidence="1">
    <location>
        <begin position="15"/>
        <end position="184"/>
    </location>
</feature>
<sequence length="193" mass="21576">QISLTDPDSRLMRRSDAHEFRQAYNAQAVVCAEGSQLIVTTDVVATSADAPSFASTVLSMEHTIGLPKTVLADTGYASGQAVRDLRKKGIDPLVAIGRPCARRPYDFRPPPEDREPRRITEPWRLAMKKKLETTKAGNIYRLRKQTVEPVFGIIKSIMGFRRFSLRGLAKVTTEWTLVALAYNCKRMARLQAA</sequence>
<dbReference type="GO" id="GO:0003677">
    <property type="term" value="F:DNA binding"/>
    <property type="evidence" value="ECO:0007669"/>
    <property type="project" value="InterPro"/>
</dbReference>
<reference evidence="2 3" key="1">
    <citation type="submission" date="2017-07" db="EMBL/GenBank/DDBJ databases">
        <title>A draft genome sequence of Komagataeibacter sp. T5K1.</title>
        <authorList>
            <person name="Skraban J."/>
            <person name="Cleenwerck I."/>
            <person name="Vandamme P."/>
            <person name="Trcek J."/>
        </authorList>
    </citation>
    <scope>NUCLEOTIDE SEQUENCE [LARGE SCALE GENOMIC DNA]</scope>
    <source>
        <strain evidence="2 3">T5K1</strain>
    </source>
</reference>
<evidence type="ECO:0000313" key="3">
    <source>
        <dbReference type="Proteomes" id="UP000247609"/>
    </source>
</evidence>
<feature type="non-terminal residue" evidence="2">
    <location>
        <position position="1"/>
    </location>
</feature>
<proteinExistence type="predicted"/>
<dbReference type="PANTHER" id="PTHR33408:SF2">
    <property type="entry name" value="TRANSPOSASE DDE DOMAIN-CONTAINING PROTEIN"/>
    <property type="match status" value="1"/>
</dbReference>
<organism evidence="2 3">
    <name type="scientific">Novacetimonas pomaceti</name>
    <dbReference type="NCBI Taxonomy" id="2021998"/>
    <lineage>
        <taxon>Bacteria</taxon>
        <taxon>Pseudomonadati</taxon>
        <taxon>Pseudomonadota</taxon>
        <taxon>Alphaproteobacteria</taxon>
        <taxon>Acetobacterales</taxon>
        <taxon>Acetobacteraceae</taxon>
        <taxon>Novacetimonas</taxon>
    </lineage>
</organism>
<accession>A0A318QMF4</accession>
<comment type="caution">
    <text evidence="2">The sequence shown here is derived from an EMBL/GenBank/DDBJ whole genome shotgun (WGS) entry which is preliminary data.</text>
</comment>
<evidence type="ECO:0000259" key="1">
    <source>
        <dbReference type="Pfam" id="PF01609"/>
    </source>
</evidence>
<dbReference type="GO" id="GO:0006313">
    <property type="term" value="P:DNA transposition"/>
    <property type="evidence" value="ECO:0007669"/>
    <property type="project" value="InterPro"/>
</dbReference>
<dbReference type="GO" id="GO:0004803">
    <property type="term" value="F:transposase activity"/>
    <property type="evidence" value="ECO:0007669"/>
    <property type="project" value="InterPro"/>
</dbReference>
<dbReference type="AlphaFoldDB" id="A0A318QMF4"/>
<dbReference type="Pfam" id="PF01609">
    <property type="entry name" value="DDE_Tnp_1"/>
    <property type="match status" value="1"/>
</dbReference>
<name>A0A318QMF4_9PROT</name>
<gene>
    <name evidence="2" type="ORF">CFR71_02390</name>
</gene>
<protein>
    <submittedName>
        <fullName evidence="2">IS5/IS1182 family transposase</fullName>
    </submittedName>
</protein>
<dbReference type="InterPro" id="IPR002559">
    <property type="entry name" value="Transposase_11"/>
</dbReference>
<dbReference type="PANTHER" id="PTHR33408">
    <property type="entry name" value="TRANSPOSASE"/>
    <property type="match status" value="1"/>
</dbReference>
<dbReference type="Proteomes" id="UP000247609">
    <property type="component" value="Unassembled WGS sequence"/>
</dbReference>
<evidence type="ECO:0000313" key="2">
    <source>
        <dbReference type="EMBL" id="PYD76429.1"/>
    </source>
</evidence>
<dbReference type="EMBL" id="NOXG01000002">
    <property type="protein sequence ID" value="PYD76429.1"/>
    <property type="molecule type" value="Genomic_DNA"/>
</dbReference>
<dbReference type="RefSeq" id="WP_133251085.1">
    <property type="nucleotide sequence ID" value="NZ_NOXG01000002.1"/>
</dbReference>